<proteinExistence type="inferred from homology"/>
<evidence type="ECO:0000256" key="1">
    <source>
        <dbReference type="ARBA" id="ARBA00004651"/>
    </source>
</evidence>
<dbReference type="EMBL" id="JACCBX010000002">
    <property type="protein sequence ID" value="NYE04472.1"/>
    <property type="molecule type" value="Genomic_DNA"/>
</dbReference>
<dbReference type="GO" id="GO:0005886">
    <property type="term" value="C:plasma membrane"/>
    <property type="evidence" value="ECO:0007669"/>
    <property type="project" value="UniProtKB-SubCell"/>
</dbReference>
<evidence type="ECO:0000256" key="3">
    <source>
        <dbReference type="ARBA" id="ARBA00022475"/>
    </source>
</evidence>
<dbReference type="PANTHER" id="PTHR30151">
    <property type="entry name" value="ALKANE SULFONATE ABC TRANSPORTER-RELATED, MEMBRANE SUBUNIT"/>
    <property type="match status" value="1"/>
</dbReference>
<reference evidence="10" key="2">
    <citation type="submission" date="2020-08" db="EMBL/GenBank/DDBJ databases">
        <title>The Agave Microbiome: Exploring the role of microbial communities in plant adaptations to desert environments.</title>
        <authorList>
            <person name="Partida-Martinez L.P."/>
        </authorList>
    </citation>
    <scope>NUCLEOTIDE SEQUENCE [LARGE SCALE GENOMIC DNA]</scope>
    <source>
        <strain evidence="10">AT2.8</strain>
    </source>
</reference>
<evidence type="ECO:0000313" key="10">
    <source>
        <dbReference type="Proteomes" id="UP000548423"/>
    </source>
</evidence>
<dbReference type="SUPFAM" id="SSF161098">
    <property type="entry name" value="MetI-like"/>
    <property type="match status" value="1"/>
</dbReference>
<feature type="transmembrane region" description="Helical" evidence="7">
    <location>
        <begin position="61"/>
        <end position="80"/>
    </location>
</feature>
<dbReference type="PROSITE" id="PS50928">
    <property type="entry name" value="ABC_TM1"/>
    <property type="match status" value="1"/>
</dbReference>
<keyword evidence="2 7" id="KW-0813">Transport</keyword>
<comment type="subcellular location">
    <subcellularLocation>
        <location evidence="1 7">Cell membrane</location>
        <topology evidence="1 7">Multi-pass membrane protein</topology>
    </subcellularLocation>
</comment>
<keyword evidence="6 7" id="KW-0472">Membrane</keyword>
<sequence>MKKGSIYSWLLFILILLLWEMLAKQMSELVLPAPSVVFNTLIEGLTSGYYTPHILRTSLEIVIGLFLGSLLGILTGIWMGEVEFIRKLLFPYVIASQAVPKLALAPLFILWFGFGMTSKVVITGLICFFPLMENTVTAIQYTDPKKLELFRVLGANRWQTLFKLKIPAGLPSIMAGFRVAVVLAVVGAVVGEFIGGSEGLGALIIASQGMMDTPLMFSVLMLITLIGTFLYQLIYFIERRLFKYRKQ</sequence>
<feature type="transmembrane region" description="Helical" evidence="7">
    <location>
        <begin position="175"/>
        <end position="195"/>
    </location>
</feature>
<dbReference type="PANTHER" id="PTHR30151:SF20">
    <property type="entry name" value="ABC TRANSPORTER PERMEASE PROTEIN HI_0355-RELATED"/>
    <property type="match status" value="1"/>
</dbReference>
<comment type="similarity">
    <text evidence="7">Belongs to the binding-protein-dependent transport system permease family.</text>
</comment>
<accession>A0A852T6T3</accession>
<evidence type="ECO:0000256" key="2">
    <source>
        <dbReference type="ARBA" id="ARBA00022448"/>
    </source>
</evidence>
<evidence type="ECO:0000256" key="5">
    <source>
        <dbReference type="ARBA" id="ARBA00022989"/>
    </source>
</evidence>
<feature type="domain" description="ABC transmembrane type-1" evidence="8">
    <location>
        <begin position="54"/>
        <end position="238"/>
    </location>
</feature>
<organism evidence="9 10">
    <name type="scientific">Neobacillus niacini</name>
    <dbReference type="NCBI Taxonomy" id="86668"/>
    <lineage>
        <taxon>Bacteria</taxon>
        <taxon>Bacillati</taxon>
        <taxon>Bacillota</taxon>
        <taxon>Bacilli</taxon>
        <taxon>Bacillales</taxon>
        <taxon>Bacillaceae</taxon>
        <taxon>Neobacillus</taxon>
    </lineage>
</organism>
<feature type="transmembrane region" description="Helical" evidence="7">
    <location>
        <begin position="6"/>
        <end position="22"/>
    </location>
</feature>
<dbReference type="InterPro" id="IPR000515">
    <property type="entry name" value="MetI-like"/>
</dbReference>
<keyword evidence="5 7" id="KW-1133">Transmembrane helix</keyword>
<evidence type="ECO:0000256" key="7">
    <source>
        <dbReference type="RuleBase" id="RU363032"/>
    </source>
</evidence>
<evidence type="ECO:0000313" key="9">
    <source>
        <dbReference type="EMBL" id="NYE04472.1"/>
    </source>
</evidence>
<dbReference type="Proteomes" id="UP000548423">
    <property type="component" value="Unassembled WGS sequence"/>
</dbReference>
<dbReference type="CDD" id="cd06261">
    <property type="entry name" value="TM_PBP2"/>
    <property type="match status" value="1"/>
</dbReference>
<evidence type="ECO:0000256" key="4">
    <source>
        <dbReference type="ARBA" id="ARBA00022692"/>
    </source>
</evidence>
<evidence type="ECO:0000256" key="6">
    <source>
        <dbReference type="ARBA" id="ARBA00023136"/>
    </source>
</evidence>
<evidence type="ECO:0000259" key="8">
    <source>
        <dbReference type="PROSITE" id="PS50928"/>
    </source>
</evidence>
<keyword evidence="3" id="KW-1003">Cell membrane</keyword>
<comment type="caution">
    <text evidence="9">The sequence shown here is derived from an EMBL/GenBank/DDBJ whole genome shotgun (WGS) entry which is preliminary data.</text>
</comment>
<dbReference type="Gene3D" id="1.10.3720.10">
    <property type="entry name" value="MetI-like"/>
    <property type="match status" value="1"/>
</dbReference>
<reference evidence="10" key="1">
    <citation type="submission" date="2020-07" db="EMBL/GenBank/DDBJ databases">
        <authorList>
            <person name="Partida-Martinez L."/>
            <person name="Huntemann M."/>
            <person name="Clum A."/>
            <person name="Wang J."/>
            <person name="Palaniappan K."/>
            <person name="Ritter S."/>
            <person name="Chen I.-M."/>
            <person name="Stamatis D."/>
            <person name="Reddy T."/>
            <person name="O'Malley R."/>
            <person name="Daum C."/>
            <person name="Shapiro N."/>
            <person name="Ivanova N."/>
            <person name="Kyrpides N."/>
            <person name="Woyke T."/>
        </authorList>
    </citation>
    <scope>NUCLEOTIDE SEQUENCE [LARGE SCALE GENOMIC DNA]</scope>
    <source>
        <strain evidence="10">AT2.8</strain>
    </source>
</reference>
<feature type="transmembrane region" description="Helical" evidence="7">
    <location>
        <begin position="29"/>
        <end position="49"/>
    </location>
</feature>
<dbReference type="GO" id="GO:0055085">
    <property type="term" value="P:transmembrane transport"/>
    <property type="evidence" value="ECO:0007669"/>
    <property type="project" value="InterPro"/>
</dbReference>
<dbReference type="Pfam" id="PF00528">
    <property type="entry name" value="BPD_transp_1"/>
    <property type="match status" value="1"/>
</dbReference>
<feature type="transmembrane region" description="Helical" evidence="7">
    <location>
        <begin position="215"/>
        <end position="237"/>
    </location>
</feature>
<name>A0A852T6T3_9BACI</name>
<protein>
    <submittedName>
        <fullName evidence="9">NitT/TauT family transport system permease protein</fullName>
    </submittedName>
</protein>
<keyword evidence="4 7" id="KW-0812">Transmembrane</keyword>
<dbReference type="AlphaFoldDB" id="A0A852T6T3"/>
<gene>
    <name evidence="9" type="ORF">F4694_001216</name>
</gene>
<dbReference type="InterPro" id="IPR035906">
    <property type="entry name" value="MetI-like_sf"/>
</dbReference>